<dbReference type="AlphaFoldDB" id="A0AAV1BY57"/>
<dbReference type="Pfam" id="PF00447">
    <property type="entry name" value="HSF_DNA-bind"/>
    <property type="match status" value="1"/>
</dbReference>
<feature type="domain" description="HSF-type DNA-binding" evidence="17">
    <location>
        <begin position="33"/>
        <end position="142"/>
    </location>
</feature>
<comment type="pathway">
    <text evidence="4">Protein modification; protein ubiquitination.</text>
</comment>
<dbReference type="FunFam" id="1.10.10.10:FF:000660">
    <property type="entry name" value="Heat stress transcription factor A-6b"/>
    <property type="match status" value="1"/>
</dbReference>
<dbReference type="PANTHER" id="PTHR33389:SF22">
    <property type="entry name" value="FAMILY PROTEIN, PUTATIVE (DUF2921)-RELATED"/>
    <property type="match status" value="1"/>
</dbReference>
<evidence type="ECO:0000256" key="16">
    <source>
        <dbReference type="SAM" id="Phobius"/>
    </source>
</evidence>
<dbReference type="SMART" id="SM00415">
    <property type="entry name" value="HSF"/>
    <property type="match status" value="1"/>
</dbReference>
<evidence type="ECO:0000313" key="19">
    <source>
        <dbReference type="Proteomes" id="UP001161247"/>
    </source>
</evidence>
<reference evidence="18" key="1">
    <citation type="submission" date="2023-03" db="EMBL/GenBank/DDBJ databases">
        <authorList>
            <person name="Julca I."/>
        </authorList>
    </citation>
    <scope>NUCLEOTIDE SEQUENCE</scope>
</reference>
<evidence type="ECO:0000259" key="17">
    <source>
        <dbReference type="SMART" id="SM00415"/>
    </source>
</evidence>
<evidence type="ECO:0000256" key="1">
    <source>
        <dbReference type="ARBA" id="ARBA00000900"/>
    </source>
</evidence>
<dbReference type="Pfam" id="PF25333">
    <property type="entry name" value="DUF2921_N"/>
    <property type="match status" value="3"/>
</dbReference>
<comment type="similarity">
    <text evidence="13">Belongs to the HSF family.</text>
</comment>
<keyword evidence="7 16" id="KW-0812">Transmembrane</keyword>
<dbReference type="GO" id="GO:0012505">
    <property type="term" value="C:endomembrane system"/>
    <property type="evidence" value="ECO:0007669"/>
    <property type="project" value="UniProtKB-SubCell"/>
</dbReference>
<accession>A0AAV1BY57</accession>
<keyword evidence="9 16" id="KW-1133">Transmembrane helix</keyword>
<keyword evidence="10" id="KW-0238">DNA-binding</keyword>
<feature type="transmembrane region" description="Helical" evidence="16">
    <location>
        <begin position="782"/>
        <end position="803"/>
    </location>
</feature>
<dbReference type="GO" id="GO:0061630">
    <property type="term" value="F:ubiquitin protein ligase activity"/>
    <property type="evidence" value="ECO:0007669"/>
    <property type="project" value="UniProtKB-EC"/>
</dbReference>
<evidence type="ECO:0000313" key="18">
    <source>
        <dbReference type="EMBL" id="CAI9087465.1"/>
    </source>
</evidence>
<evidence type="ECO:0000256" key="6">
    <source>
        <dbReference type="ARBA" id="ARBA00022679"/>
    </source>
</evidence>
<dbReference type="GO" id="GO:0003700">
    <property type="term" value="F:DNA-binding transcription factor activity"/>
    <property type="evidence" value="ECO:0007669"/>
    <property type="project" value="InterPro"/>
</dbReference>
<feature type="region of interest" description="Disordered" evidence="15">
    <location>
        <begin position="1"/>
        <end position="31"/>
    </location>
</feature>
<keyword evidence="11 16" id="KW-0472">Membrane</keyword>
<evidence type="ECO:0000256" key="8">
    <source>
        <dbReference type="ARBA" id="ARBA00022786"/>
    </source>
</evidence>
<dbReference type="Gene3D" id="1.10.10.10">
    <property type="entry name" value="Winged helix-like DNA-binding domain superfamily/Winged helix DNA-binding domain"/>
    <property type="match status" value="1"/>
</dbReference>
<evidence type="ECO:0000256" key="5">
    <source>
        <dbReference type="ARBA" id="ARBA00012483"/>
    </source>
</evidence>
<comment type="subcellular location">
    <subcellularLocation>
        <location evidence="3">Endomembrane system</location>
        <topology evidence="3">Multi-pass membrane protein</topology>
    </subcellularLocation>
    <subcellularLocation>
        <location evidence="2">Nucleus</location>
    </subcellularLocation>
</comment>
<dbReference type="EC" id="2.3.2.27" evidence="5"/>
<evidence type="ECO:0000256" key="3">
    <source>
        <dbReference type="ARBA" id="ARBA00004127"/>
    </source>
</evidence>
<evidence type="ECO:0000256" key="12">
    <source>
        <dbReference type="ARBA" id="ARBA00023242"/>
    </source>
</evidence>
<name>A0AAV1BY57_OLDCO</name>
<feature type="compositionally biased region" description="Low complexity" evidence="15">
    <location>
        <begin position="10"/>
        <end position="28"/>
    </location>
</feature>
<evidence type="ECO:0000256" key="13">
    <source>
        <dbReference type="RuleBase" id="RU004020"/>
    </source>
</evidence>
<keyword evidence="8" id="KW-0833">Ubl conjugation pathway</keyword>
<keyword evidence="12" id="KW-0539">Nucleus</keyword>
<evidence type="ECO:0000256" key="15">
    <source>
        <dbReference type="SAM" id="MobiDB-lite"/>
    </source>
</evidence>
<gene>
    <name evidence="18" type="ORF">OLC1_LOCUS293</name>
</gene>
<feature type="transmembrane region" description="Helical" evidence="16">
    <location>
        <begin position="897"/>
        <end position="915"/>
    </location>
</feature>
<dbReference type="GO" id="GO:0043565">
    <property type="term" value="F:sequence-specific DNA binding"/>
    <property type="evidence" value="ECO:0007669"/>
    <property type="project" value="InterPro"/>
</dbReference>
<dbReference type="Proteomes" id="UP001161247">
    <property type="component" value="Chromosome 1"/>
</dbReference>
<dbReference type="Pfam" id="PF11145">
    <property type="entry name" value="DUF2921"/>
    <property type="match status" value="1"/>
</dbReference>
<dbReference type="PRINTS" id="PR00056">
    <property type="entry name" value="HSFDOMAIN"/>
</dbReference>
<keyword evidence="6" id="KW-0808">Transferase</keyword>
<dbReference type="InterPro" id="IPR036390">
    <property type="entry name" value="WH_DNA-bd_sf"/>
</dbReference>
<evidence type="ECO:0000256" key="2">
    <source>
        <dbReference type="ARBA" id="ARBA00004123"/>
    </source>
</evidence>
<sequence length="1066" mass="120646">MDQRFIIGKTSNNPLSSTVSPSSSSSSLTRPKCPAPFLCKTYDLLEEEEERGRRESASDHHNNGENQRVVSWTEDGTGFVVWCPAEFSQHLLPRYFKHNNFSSFIRQLNTYGFKKTAAKRWEFQHEKFQKGCRHLLVEIQRKKCEPSAFPQYLKASDQESCPNSSSLSSSMEENNTRMLLMEENKNLRKERMELQMQIAHFKTLETKLSDCLSAYFGDQNKIRRPLSPPPLARLPHPFRRNSPINTFHLLIISLLLASNPTAVAAFKKKHPISYSRYCNDVVRESIPSPNPLTDPLVLTMSRSTFTSSSGESKTAALRDDSTDYRFIFRSESAVYKTQVDGVYKFHALIIYQWNSSTFSLKDPDFFLDGLWNSTSGKLCMVGFGNQRRHTSQFGVLKLNYPNKSSIFSSFVNGTFQIYNMNGQFVETLNILGVNPRNYEPLLIDKRIAEHVFQPLDNLSESSLGIRAADELNRFVLKSGSFSLEYKDDCDNINCDIFQKQRRKSGLPNELFIIPLHWWENGFVRYLLDFSGNGATSGIEPNSTLVAEGKWDWDKTRLDMVGCRILDGNGTVGDCAIHVSLRLPMLYTIWKMINGSNGGRFPGANSPDLRFIMHVRSKVGQVVFGYCSPLFTGGIAYAPDRVFEEMDPEGPVLFNQSRLVNVSYELSFRPLDEFYKNISGVPRIYSMKISAEGIYDSKTGHLYMIGCRPLSFRPFVRDSLDCQIVVKMQYAPLDAKVGSSVSGTIKGTRTASDPLYFELIQISSQSPYAGQSKQSLWNMDLEIMMALVSTSLACISITLQLFYVQKNPEVLPNISVTMLAVVNFAHLIPLLLNFDALFPSDHQVQNLFLGSGRFLEVNEVLIRVISMFAFLLEFRFLQLAWSAKAKDDNQKIHWSTEFKVMCTCLGLYLGGSLIAWSSHFSSKSTVKTALEPSESSRAGFQSYAGVIRDGFLFPQILFNLFCNSKAAITALAPSFYLGTTLVRVSPHAYDLFRGSMFSVNKIYGNPKMDYYPLSGISQYVSRACCLLLLFTCSNSLGDASFFPRDTKQLDEKMPEDTNWQCTSAKIW</sequence>
<keyword evidence="19" id="KW-1185">Reference proteome</keyword>
<feature type="transmembrane region" description="Helical" evidence="16">
    <location>
        <begin position="815"/>
        <end position="839"/>
    </location>
</feature>
<proteinExistence type="inferred from homology"/>
<evidence type="ECO:0000256" key="14">
    <source>
        <dbReference type="SAM" id="Coils"/>
    </source>
</evidence>
<evidence type="ECO:0000256" key="11">
    <source>
        <dbReference type="ARBA" id="ARBA00023136"/>
    </source>
</evidence>
<protein>
    <recommendedName>
        <fullName evidence="5">RING-type E3 ubiquitin transferase</fullName>
        <ecNumber evidence="5">2.3.2.27</ecNumber>
    </recommendedName>
</protein>
<feature type="coiled-coil region" evidence="14">
    <location>
        <begin position="177"/>
        <end position="204"/>
    </location>
</feature>
<dbReference type="GO" id="GO:0005634">
    <property type="term" value="C:nucleus"/>
    <property type="evidence" value="ECO:0007669"/>
    <property type="project" value="UniProtKB-SubCell"/>
</dbReference>
<keyword evidence="14" id="KW-0175">Coiled coil</keyword>
<dbReference type="EMBL" id="OX459118">
    <property type="protein sequence ID" value="CAI9087465.1"/>
    <property type="molecule type" value="Genomic_DNA"/>
</dbReference>
<dbReference type="InterPro" id="IPR057425">
    <property type="entry name" value="DUF2921_N"/>
</dbReference>
<evidence type="ECO:0000256" key="10">
    <source>
        <dbReference type="ARBA" id="ARBA00023125"/>
    </source>
</evidence>
<dbReference type="PANTHER" id="PTHR33389">
    <property type="entry name" value="FAMILY PROTEIN, PUTATIVE (DUF2921)-RELATED"/>
    <property type="match status" value="1"/>
</dbReference>
<feature type="transmembrane region" description="Helical" evidence="16">
    <location>
        <begin position="859"/>
        <end position="876"/>
    </location>
</feature>
<comment type="catalytic activity">
    <reaction evidence="1">
        <text>S-ubiquitinyl-[E2 ubiquitin-conjugating enzyme]-L-cysteine + [acceptor protein]-L-lysine = [E2 ubiquitin-conjugating enzyme]-L-cysteine + N(6)-ubiquitinyl-[acceptor protein]-L-lysine.</text>
        <dbReference type="EC" id="2.3.2.27"/>
    </reaction>
</comment>
<feature type="region of interest" description="Disordered" evidence="15">
    <location>
        <begin position="50"/>
        <end position="69"/>
    </location>
</feature>
<evidence type="ECO:0000256" key="9">
    <source>
        <dbReference type="ARBA" id="ARBA00022989"/>
    </source>
</evidence>
<feature type="compositionally biased region" description="Basic and acidic residues" evidence="15">
    <location>
        <begin position="50"/>
        <end position="63"/>
    </location>
</feature>
<evidence type="ECO:0000256" key="7">
    <source>
        <dbReference type="ARBA" id="ARBA00022692"/>
    </source>
</evidence>
<organism evidence="18 19">
    <name type="scientific">Oldenlandia corymbosa var. corymbosa</name>
    <dbReference type="NCBI Taxonomy" id="529605"/>
    <lineage>
        <taxon>Eukaryota</taxon>
        <taxon>Viridiplantae</taxon>
        <taxon>Streptophyta</taxon>
        <taxon>Embryophyta</taxon>
        <taxon>Tracheophyta</taxon>
        <taxon>Spermatophyta</taxon>
        <taxon>Magnoliopsida</taxon>
        <taxon>eudicotyledons</taxon>
        <taxon>Gunneridae</taxon>
        <taxon>Pentapetalae</taxon>
        <taxon>asterids</taxon>
        <taxon>lamiids</taxon>
        <taxon>Gentianales</taxon>
        <taxon>Rubiaceae</taxon>
        <taxon>Rubioideae</taxon>
        <taxon>Spermacoceae</taxon>
        <taxon>Hedyotis-Oldenlandia complex</taxon>
        <taxon>Oldenlandia</taxon>
    </lineage>
</organism>
<dbReference type="InterPro" id="IPR036388">
    <property type="entry name" value="WH-like_DNA-bd_sf"/>
</dbReference>
<dbReference type="InterPro" id="IPR021319">
    <property type="entry name" value="DUF2921"/>
</dbReference>
<dbReference type="SUPFAM" id="SSF46785">
    <property type="entry name" value="Winged helix' DNA-binding domain"/>
    <property type="match status" value="1"/>
</dbReference>
<evidence type="ECO:0000256" key="4">
    <source>
        <dbReference type="ARBA" id="ARBA00004906"/>
    </source>
</evidence>
<dbReference type="InterPro" id="IPR000232">
    <property type="entry name" value="HSF_DNA-bd"/>
</dbReference>